<keyword evidence="4" id="KW-0479">Metal-binding</keyword>
<dbReference type="Proteomes" id="UP000041254">
    <property type="component" value="Unassembled WGS sequence"/>
</dbReference>
<dbReference type="VEuPathDB" id="CryptoDB:Vbra_4123"/>
<evidence type="ECO:0000256" key="1">
    <source>
        <dbReference type="ARBA" id="ARBA00022741"/>
    </source>
</evidence>
<keyword evidence="1 3" id="KW-0547">Nucleotide-binding</keyword>
<dbReference type="GO" id="GO:0046872">
    <property type="term" value="F:metal ion binding"/>
    <property type="evidence" value="ECO:0007669"/>
    <property type="project" value="UniProtKB-KW"/>
</dbReference>
<dbReference type="OMA" id="FRIVMPG"/>
<dbReference type="InterPro" id="IPR024156">
    <property type="entry name" value="Small_GTPase_ARF"/>
</dbReference>
<evidence type="ECO:0000256" key="3">
    <source>
        <dbReference type="PIRSR" id="PIRSR606689-1"/>
    </source>
</evidence>
<name>A0A0G4ERY9_VITBC</name>
<dbReference type="PANTHER" id="PTHR11711">
    <property type="entry name" value="ADP RIBOSYLATION FACTOR-RELATED"/>
    <property type="match status" value="1"/>
</dbReference>
<dbReference type="EMBL" id="CDMY01000293">
    <property type="protein sequence ID" value="CEM00003.1"/>
    <property type="molecule type" value="Genomic_DNA"/>
</dbReference>
<proteinExistence type="predicted"/>
<protein>
    <recommendedName>
        <fullName evidence="7">ADP-ribosylation factor</fullName>
    </recommendedName>
</protein>
<evidence type="ECO:0000313" key="5">
    <source>
        <dbReference type="EMBL" id="CEM00003.1"/>
    </source>
</evidence>
<dbReference type="STRING" id="1169540.A0A0G4ERY9"/>
<dbReference type="PhylomeDB" id="A0A0G4ERY9"/>
<sequence length="229" mass="25448">MGNCVPGGDHLHQILILGLSGSGKTTLLYKLKIPGWAEQDIAQKIPTPTKGYHYEEFNKRGMRFGMWDVPGADAMQALWPAFYRYIKVSAVIFVVSMVEMNPKKIRQAGEHIRILVHEDELREAAFCVLMNTFGRPMMPGAGQHSTVAFQSTLSLSQAPASLAVGQPVPTIEEMAAKLGLHNLPRSVQMRLKCFAMDVKKGDGDEEWPKALAWLQERIFAIQKQAQAAD</sequence>
<accession>A0A0G4ERY9</accession>
<dbReference type="GO" id="GO:0003924">
    <property type="term" value="F:GTPase activity"/>
    <property type="evidence" value="ECO:0007669"/>
    <property type="project" value="InterPro"/>
</dbReference>
<evidence type="ECO:0000256" key="4">
    <source>
        <dbReference type="PIRSR" id="PIRSR606689-2"/>
    </source>
</evidence>
<dbReference type="PROSITE" id="PS51417">
    <property type="entry name" value="ARF"/>
    <property type="match status" value="1"/>
</dbReference>
<dbReference type="InterPro" id="IPR006689">
    <property type="entry name" value="Small_GTPase_ARF/SAR"/>
</dbReference>
<dbReference type="Pfam" id="PF00025">
    <property type="entry name" value="Arf"/>
    <property type="match status" value="1"/>
</dbReference>
<organism evidence="5 6">
    <name type="scientific">Vitrella brassicaformis (strain CCMP3155)</name>
    <dbReference type="NCBI Taxonomy" id="1169540"/>
    <lineage>
        <taxon>Eukaryota</taxon>
        <taxon>Sar</taxon>
        <taxon>Alveolata</taxon>
        <taxon>Colpodellida</taxon>
        <taxon>Vitrellaceae</taxon>
        <taxon>Vitrella</taxon>
    </lineage>
</organism>
<keyword evidence="2 3" id="KW-0342">GTP-binding</keyword>
<dbReference type="SMART" id="SM00177">
    <property type="entry name" value="ARF"/>
    <property type="match status" value="1"/>
</dbReference>
<reference evidence="5 6" key="1">
    <citation type="submission" date="2014-11" db="EMBL/GenBank/DDBJ databases">
        <authorList>
            <person name="Zhu J."/>
            <person name="Qi W."/>
            <person name="Song R."/>
        </authorList>
    </citation>
    <scope>NUCLEOTIDE SEQUENCE [LARGE SCALE GENOMIC DNA]</scope>
</reference>
<feature type="binding site" evidence="3">
    <location>
        <begin position="18"/>
        <end position="25"/>
    </location>
    <ligand>
        <name>GTP</name>
        <dbReference type="ChEBI" id="CHEBI:37565"/>
    </ligand>
</feature>
<evidence type="ECO:0000313" key="6">
    <source>
        <dbReference type="Proteomes" id="UP000041254"/>
    </source>
</evidence>
<feature type="binding site" evidence="3">
    <location>
        <position position="71"/>
    </location>
    <ligand>
        <name>GTP</name>
        <dbReference type="ChEBI" id="CHEBI:37565"/>
    </ligand>
</feature>
<evidence type="ECO:0000256" key="2">
    <source>
        <dbReference type="ARBA" id="ARBA00023134"/>
    </source>
</evidence>
<dbReference type="Gene3D" id="3.40.50.300">
    <property type="entry name" value="P-loop containing nucleotide triphosphate hydrolases"/>
    <property type="match status" value="1"/>
</dbReference>
<evidence type="ECO:0008006" key="7">
    <source>
        <dbReference type="Google" id="ProtNLM"/>
    </source>
</evidence>
<dbReference type="InParanoid" id="A0A0G4ERY9"/>
<gene>
    <name evidence="5" type="ORF">Vbra_4123</name>
</gene>
<keyword evidence="6" id="KW-1185">Reference proteome</keyword>
<dbReference type="AlphaFoldDB" id="A0A0G4ERY9"/>
<keyword evidence="4" id="KW-0460">Magnesium</keyword>
<dbReference type="InterPro" id="IPR027417">
    <property type="entry name" value="P-loop_NTPase"/>
</dbReference>
<dbReference type="OrthoDB" id="414781at2759"/>
<feature type="binding site" evidence="4">
    <location>
        <position position="25"/>
    </location>
    <ligand>
        <name>Mg(2+)</name>
        <dbReference type="ChEBI" id="CHEBI:18420"/>
    </ligand>
</feature>
<feature type="binding site" evidence="4">
    <location>
        <position position="49"/>
    </location>
    <ligand>
        <name>Mg(2+)</name>
        <dbReference type="ChEBI" id="CHEBI:18420"/>
    </ligand>
</feature>
<dbReference type="SUPFAM" id="SSF52540">
    <property type="entry name" value="P-loop containing nucleoside triphosphate hydrolases"/>
    <property type="match status" value="1"/>
</dbReference>
<dbReference type="GO" id="GO:0005525">
    <property type="term" value="F:GTP binding"/>
    <property type="evidence" value="ECO:0007669"/>
    <property type="project" value="UniProtKB-KW"/>
</dbReference>